<dbReference type="InterPro" id="IPR035965">
    <property type="entry name" value="PAS-like_dom_sf"/>
</dbReference>
<proteinExistence type="predicted"/>
<evidence type="ECO:0000313" key="15">
    <source>
        <dbReference type="EMBL" id="SFC33023.1"/>
    </source>
</evidence>
<dbReference type="Gene3D" id="1.10.287.130">
    <property type="match status" value="1"/>
</dbReference>
<dbReference type="InterPro" id="IPR003594">
    <property type="entry name" value="HATPase_dom"/>
</dbReference>
<dbReference type="InterPro" id="IPR004358">
    <property type="entry name" value="Sig_transdc_His_kin-like_C"/>
</dbReference>
<dbReference type="NCBIfam" id="TIGR00229">
    <property type="entry name" value="sensory_box"/>
    <property type="match status" value="1"/>
</dbReference>
<keyword evidence="11" id="KW-0812">Transmembrane</keyword>
<evidence type="ECO:0000256" key="4">
    <source>
        <dbReference type="ARBA" id="ARBA00022553"/>
    </source>
</evidence>
<evidence type="ECO:0000256" key="5">
    <source>
        <dbReference type="ARBA" id="ARBA00022679"/>
    </source>
</evidence>
<dbReference type="FunFam" id="3.30.565.10:FF:000006">
    <property type="entry name" value="Sensor histidine kinase WalK"/>
    <property type="match status" value="1"/>
</dbReference>
<feature type="domain" description="Response regulatory" evidence="13">
    <location>
        <begin position="954"/>
        <end position="1069"/>
    </location>
</feature>
<evidence type="ECO:0000256" key="11">
    <source>
        <dbReference type="SAM" id="Phobius"/>
    </source>
</evidence>
<dbReference type="RefSeq" id="WP_091529709.1">
    <property type="nucleotide sequence ID" value="NZ_FOLT01000005.1"/>
</dbReference>
<dbReference type="Gene3D" id="3.30.565.10">
    <property type="entry name" value="Histidine kinase-like ATPase, C-terminal domain"/>
    <property type="match status" value="1"/>
</dbReference>
<dbReference type="PROSITE" id="PS50113">
    <property type="entry name" value="PAC"/>
    <property type="match status" value="1"/>
</dbReference>
<evidence type="ECO:0000256" key="9">
    <source>
        <dbReference type="PROSITE-ProRule" id="PRU00169"/>
    </source>
</evidence>
<dbReference type="SUPFAM" id="SSF55874">
    <property type="entry name" value="ATPase domain of HSP90 chaperone/DNA topoisomerase II/histidine kinase"/>
    <property type="match status" value="1"/>
</dbReference>
<keyword evidence="10" id="KW-0175">Coiled coil</keyword>
<evidence type="ECO:0000256" key="3">
    <source>
        <dbReference type="ARBA" id="ARBA00012438"/>
    </source>
</evidence>
<dbReference type="Gene3D" id="3.30.450.20">
    <property type="entry name" value="PAS domain"/>
    <property type="match status" value="2"/>
</dbReference>
<keyword evidence="4 9" id="KW-0597">Phosphoprotein</keyword>
<dbReference type="CDD" id="cd00130">
    <property type="entry name" value="PAS"/>
    <property type="match status" value="1"/>
</dbReference>
<keyword evidence="16" id="KW-1185">Reference proteome</keyword>
<dbReference type="Proteomes" id="UP000199612">
    <property type="component" value="Unassembled WGS sequence"/>
</dbReference>
<comment type="catalytic activity">
    <reaction evidence="1">
        <text>ATP + protein L-histidine = ADP + protein N-phospho-L-histidine.</text>
        <dbReference type="EC" id="2.7.13.3"/>
    </reaction>
</comment>
<dbReference type="PROSITE" id="PS50110">
    <property type="entry name" value="RESPONSE_REGULATORY"/>
    <property type="match status" value="1"/>
</dbReference>
<dbReference type="InterPro" id="IPR003661">
    <property type="entry name" value="HisK_dim/P_dom"/>
</dbReference>
<dbReference type="InterPro" id="IPR001610">
    <property type="entry name" value="PAC"/>
</dbReference>
<accession>A0A1I1IGY3</accession>
<dbReference type="InterPro" id="IPR000700">
    <property type="entry name" value="PAS-assoc_C"/>
</dbReference>
<dbReference type="GO" id="GO:0000155">
    <property type="term" value="F:phosphorelay sensor kinase activity"/>
    <property type="evidence" value="ECO:0007669"/>
    <property type="project" value="InterPro"/>
</dbReference>
<evidence type="ECO:0000259" key="13">
    <source>
        <dbReference type="PROSITE" id="PS50110"/>
    </source>
</evidence>
<evidence type="ECO:0000256" key="7">
    <source>
        <dbReference type="ARBA" id="ARBA00023012"/>
    </source>
</evidence>
<evidence type="ECO:0000259" key="12">
    <source>
        <dbReference type="PROSITE" id="PS50109"/>
    </source>
</evidence>
<dbReference type="SUPFAM" id="SSF52172">
    <property type="entry name" value="CheY-like"/>
    <property type="match status" value="1"/>
</dbReference>
<dbReference type="PANTHER" id="PTHR43547">
    <property type="entry name" value="TWO-COMPONENT HISTIDINE KINASE"/>
    <property type="match status" value="1"/>
</dbReference>
<dbReference type="InterPro" id="IPR036097">
    <property type="entry name" value="HisK_dim/P_sf"/>
</dbReference>
<evidence type="ECO:0000313" key="16">
    <source>
        <dbReference type="Proteomes" id="UP000199612"/>
    </source>
</evidence>
<dbReference type="SMART" id="SM00091">
    <property type="entry name" value="PAS"/>
    <property type="match status" value="2"/>
</dbReference>
<dbReference type="PANTHER" id="PTHR43547:SF2">
    <property type="entry name" value="HYBRID SIGNAL TRANSDUCTION HISTIDINE KINASE C"/>
    <property type="match status" value="1"/>
</dbReference>
<dbReference type="InterPro" id="IPR001789">
    <property type="entry name" value="Sig_transdc_resp-reg_receiver"/>
</dbReference>
<evidence type="ECO:0000256" key="8">
    <source>
        <dbReference type="ARBA" id="ARBA00023136"/>
    </source>
</evidence>
<keyword evidence="6" id="KW-0418">Kinase</keyword>
<feature type="domain" description="PAC" evidence="14">
    <location>
        <begin position="365"/>
        <end position="417"/>
    </location>
</feature>
<dbReference type="CDD" id="cd00082">
    <property type="entry name" value="HisKA"/>
    <property type="match status" value="1"/>
</dbReference>
<comment type="subcellular location">
    <subcellularLocation>
        <location evidence="2">Membrane</location>
    </subcellularLocation>
</comment>
<dbReference type="SMART" id="SM00086">
    <property type="entry name" value="PAC"/>
    <property type="match status" value="2"/>
</dbReference>
<evidence type="ECO:0000256" key="2">
    <source>
        <dbReference type="ARBA" id="ARBA00004370"/>
    </source>
</evidence>
<evidence type="ECO:0000256" key="10">
    <source>
        <dbReference type="SAM" id="Coils"/>
    </source>
</evidence>
<feature type="coiled-coil region" evidence="10">
    <location>
        <begin position="408"/>
        <end position="445"/>
    </location>
</feature>
<dbReference type="InterPro" id="IPR011006">
    <property type="entry name" value="CheY-like_superfamily"/>
</dbReference>
<feature type="domain" description="Histidine kinase" evidence="12">
    <location>
        <begin position="719"/>
        <end position="933"/>
    </location>
</feature>
<keyword evidence="7" id="KW-0902">Two-component regulatory system</keyword>
<dbReference type="Gene3D" id="3.40.50.2300">
    <property type="match status" value="1"/>
</dbReference>
<dbReference type="Pfam" id="PF02518">
    <property type="entry name" value="HATPase_c"/>
    <property type="match status" value="1"/>
</dbReference>
<sequence length="1071" mass="122671">MSDKTYRPIKIKRKFYRMAALLLSVIVLITTLGIITLLNVQSTIDERYEETTMKFNAINDLEDNLTQVLFRARGYYAFQDQMELNLLYENLEEFRDSIDHFQSLSLTDEEEELNTILSDFYTNYTNTLLPSAISYVEADDYESLRALSSGGTNEDINRFLQYTRGFNDESQLERDEIYADTLLLINRFTTGFIILGLVSFGLFVFVISRLLKEIIFPLEMLISATLNLKKGKKLELKSDFQLQELQMLAQSFEDMATEVQDKEDELTAQNEELLSQQDELEYNQNQLEAYVTEIEHINKALNQSALLCITNDEGIIINVNDMFCRTSKYKEDELVGNTTRILKSGHQDKAFYETMWHTISKGKIWTGKIRNEAKDGSCYWLNATIVPFLNEKGKAYRYILIGIDITENKRNEHALKELLEQTQKAKEKTEKYSNLNKELTATVNRDEFLNRVFGYFRVAFDFDKGILVSPNQKQFAEKGLTENHARQFLSDAYLNDIVIRLQDERFYIVKREANESEIGIAEGKVYSYDLYASVKDEHGNIALIFALTRIGNVFADEEISEILILMGQLSIALSRIDIYEDVQRERSLNESIVQNVTEGLQLVSLDGDLLQANDKLLQMIGMESYRDNKIVSKDIWIQDFAKKCQESAEIRAFFEQAIDSEYSDISSIRCQLDDETTRHLQIYTSPVFIDEAKTGTIFMYRDITREYEIDVMKSELVSTVSHELRTPLSSVLGFTEMLLMKELKPEKQKRYLETIFKEAKRLTNLINDFLDVQRIESGKQEYEMKEVNLNKTIMEVIDTFKHEKNNPIYLEDSASFTHVMADRERLIQLLTNIISNAVKFSPEGGKVAVKIYNENGKIVVSISDQGIGIPKADIGTIFTKFKRVDNSASKKIGGTGLGLAISKGIIEAHQGDIWIDSQENHGTTVFFSLPVLHAPTDQMQSAKPEGVFPESKGTVLLIEDDISLAMMLSESLKFNGFNVIHYLNSRNVSSIAQERTLTAIVVDLMLEDGMTGWDLIEEIQSGETTRTIPVIVSSAIDKKADALDRYQIHDYLVKPYSPEILSEILLKLIED</sequence>
<dbReference type="SMART" id="SM00387">
    <property type="entry name" value="HATPase_c"/>
    <property type="match status" value="1"/>
</dbReference>
<dbReference type="FunFam" id="1.10.287.130:FF:000001">
    <property type="entry name" value="Two-component sensor histidine kinase"/>
    <property type="match status" value="1"/>
</dbReference>
<dbReference type="AlphaFoldDB" id="A0A1I1IGY3"/>
<dbReference type="OrthoDB" id="9813151at2"/>
<dbReference type="EMBL" id="FOLT01000005">
    <property type="protein sequence ID" value="SFC33023.1"/>
    <property type="molecule type" value="Genomic_DNA"/>
</dbReference>
<protein>
    <recommendedName>
        <fullName evidence="3">histidine kinase</fullName>
        <ecNumber evidence="3">2.7.13.3</ecNumber>
    </recommendedName>
</protein>
<keyword evidence="11" id="KW-1133">Transmembrane helix</keyword>
<reference evidence="16" key="1">
    <citation type="submission" date="2016-10" db="EMBL/GenBank/DDBJ databases">
        <authorList>
            <person name="Varghese N."/>
            <person name="Submissions S."/>
        </authorList>
    </citation>
    <scope>NUCLEOTIDE SEQUENCE [LARGE SCALE GENOMIC DNA]</scope>
    <source>
        <strain evidence="16">DSM 23664</strain>
    </source>
</reference>
<dbReference type="Pfam" id="PF13426">
    <property type="entry name" value="PAS_9"/>
    <property type="match status" value="2"/>
</dbReference>
<evidence type="ECO:0000256" key="1">
    <source>
        <dbReference type="ARBA" id="ARBA00000085"/>
    </source>
</evidence>
<gene>
    <name evidence="15" type="ORF">SAMN04488102_10521</name>
</gene>
<feature type="coiled-coil region" evidence="10">
    <location>
        <begin position="242"/>
        <end position="283"/>
    </location>
</feature>
<dbReference type="Pfam" id="PF00512">
    <property type="entry name" value="HisKA"/>
    <property type="match status" value="1"/>
</dbReference>
<dbReference type="SUPFAM" id="SSF47384">
    <property type="entry name" value="Homodimeric domain of signal transducing histidine kinase"/>
    <property type="match status" value="1"/>
</dbReference>
<evidence type="ECO:0000259" key="14">
    <source>
        <dbReference type="PROSITE" id="PS50113"/>
    </source>
</evidence>
<dbReference type="Pfam" id="PF00072">
    <property type="entry name" value="Response_reg"/>
    <property type="match status" value="1"/>
</dbReference>
<dbReference type="STRING" id="753702.SAMN04488102_10521"/>
<dbReference type="SMART" id="SM00388">
    <property type="entry name" value="HisKA"/>
    <property type="match status" value="1"/>
</dbReference>
<dbReference type="GO" id="GO:0016020">
    <property type="term" value="C:membrane"/>
    <property type="evidence" value="ECO:0007669"/>
    <property type="project" value="UniProtKB-SubCell"/>
</dbReference>
<dbReference type="InterPro" id="IPR036890">
    <property type="entry name" value="HATPase_C_sf"/>
</dbReference>
<dbReference type="SMART" id="SM00448">
    <property type="entry name" value="REC"/>
    <property type="match status" value="1"/>
</dbReference>
<dbReference type="PROSITE" id="PS50109">
    <property type="entry name" value="HIS_KIN"/>
    <property type="match status" value="1"/>
</dbReference>
<keyword evidence="8 11" id="KW-0472">Membrane</keyword>
<dbReference type="EC" id="2.7.13.3" evidence="3"/>
<keyword evidence="5" id="KW-0808">Transferase</keyword>
<dbReference type="PRINTS" id="PR00344">
    <property type="entry name" value="BCTRLSENSOR"/>
</dbReference>
<name>A0A1I1IGY3_9LACT</name>
<feature type="modified residue" description="4-aspartylphosphate" evidence="9">
    <location>
        <position position="1003"/>
    </location>
</feature>
<dbReference type="SUPFAM" id="SSF55785">
    <property type="entry name" value="PYP-like sensor domain (PAS domain)"/>
    <property type="match status" value="2"/>
</dbReference>
<dbReference type="InterPro" id="IPR000014">
    <property type="entry name" value="PAS"/>
</dbReference>
<organism evidence="15 16">
    <name type="scientific">Alkalibacterium subtropicum</name>
    <dbReference type="NCBI Taxonomy" id="753702"/>
    <lineage>
        <taxon>Bacteria</taxon>
        <taxon>Bacillati</taxon>
        <taxon>Bacillota</taxon>
        <taxon>Bacilli</taxon>
        <taxon>Lactobacillales</taxon>
        <taxon>Carnobacteriaceae</taxon>
        <taxon>Alkalibacterium</taxon>
    </lineage>
</organism>
<feature type="transmembrane region" description="Helical" evidence="11">
    <location>
        <begin position="191"/>
        <end position="211"/>
    </location>
</feature>
<dbReference type="InterPro" id="IPR005467">
    <property type="entry name" value="His_kinase_dom"/>
</dbReference>
<evidence type="ECO:0000256" key="6">
    <source>
        <dbReference type="ARBA" id="ARBA00022777"/>
    </source>
</evidence>